<evidence type="ECO:0000313" key="6">
    <source>
        <dbReference type="EMBL" id="VIP05652.1"/>
    </source>
</evidence>
<dbReference type="InterPro" id="IPR036909">
    <property type="entry name" value="Cyt_c-like_dom_sf"/>
</dbReference>
<dbReference type="GO" id="GO:0020037">
    <property type="term" value="F:heme binding"/>
    <property type="evidence" value="ECO:0007669"/>
    <property type="project" value="InterPro"/>
</dbReference>
<feature type="domain" description="Cytochrome c" evidence="5">
    <location>
        <begin position="56"/>
        <end position="142"/>
    </location>
</feature>
<gene>
    <name evidence="6" type="ORF">GMBLW1_35410</name>
</gene>
<evidence type="ECO:0000256" key="2">
    <source>
        <dbReference type="ARBA" id="ARBA00022723"/>
    </source>
</evidence>
<dbReference type="KEGG" id="tim:GMBLW1_35410"/>
<reference evidence="6" key="1">
    <citation type="submission" date="2019-04" db="EMBL/GenBank/DDBJ databases">
        <authorList>
            <consortium name="Science for Life Laboratories"/>
        </authorList>
    </citation>
    <scope>NUCLEOTIDE SEQUENCE</scope>
    <source>
        <strain evidence="6">MBLW1</strain>
    </source>
</reference>
<evidence type="ECO:0000313" key="7">
    <source>
        <dbReference type="Proteomes" id="UP000464378"/>
    </source>
</evidence>
<dbReference type="AlphaFoldDB" id="A0A6C2YXY2"/>
<name>A0A6C2YXY2_9BACT</name>
<evidence type="ECO:0000256" key="3">
    <source>
        <dbReference type="ARBA" id="ARBA00023004"/>
    </source>
</evidence>
<keyword evidence="3 4" id="KW-0408">Iron</keyword>
<keyword evidence="7" id="KW-1185">Reference proteome</keyword>
<evidence type="ECO:0000256" key="1">
    <source>
        <dbReference type="ARBA" id="ARBA00022617"/>
    </source>
</evidence>
<dbReference type="SUPFAM" id="SSF46626">
    <property type="entry name" value="Cytochrome c"/>
    <property type="match status" value="1"/>
</dbReference>
<dbReference type="InterPro" id="IPR009056">
    <property type="entry name" value="Cyt_c-like_dom"/>
</dbReference>
<proteinExistence type="predicted"/>
<evidence type="ECO:0000256" key="4">
    <source>
        <dbReference type="PROSITE-ProRule" id="PRU00433"/>
    </source>
</evidence>
<evidence type="ECO:0000259" key="5">
    <source>
        <dbReference type="PROSITE" id="PS51007"/>
    </source>
</evidence>
<accession>A0A6C2YXY2</accession>
<dbReference type="Proteomes" id="UP000464378">
    <property type="component" value="Chromosome"/>
</dbReference>
<keyword evidence="1 4" id="KW-0349">Heme</keyword>
<keyword evidence="2 4" id="KW-0479">Metal-binding</keyword>
<protein>
    <submittedName>
        <fullName evidence="6">Protein containing planctomycete cytochrome c domain protein: Planctomycete cytochrome C domain protein</fullName>
    </submittedName>
</protein>
<dbReference type="GO" id="GO:0046872">
    <property type="term" value="F:metal ion binding"/>
    <property type="evidence" value="ECO:0007669"/>
    <property type="project" value="UniProtKB-KW"/>
</dbReference>
<dbReference type="PROSITE" id="PS51007">
    <property type="entry name" value="CYTC"/>
    <property type="match status" value="1"/>
</dbReference>
<dbReference type="EMBL" id="LR593887">
    <property type="protein sequence ID" value="VTS08660.1"/>
    <property type="molecule type" value="Genomic_DNA"/>
</dbReference>
<sequence>MGGMPILCEFRLMKVPRYGLIGCVLAIVWGWLLAGSPAAAPTGTPVGTPAVVSQADRTLQVRAIFQRYCNACHNGQGQSTLNVMDYAQLTGSDFPRALVTPKRPEQSQLLDLLEDGSMPPAGRPRPTAAEIALVRDWIRDGAGAYPARYDEAYRLTAILRDLRQQPDPKAVRYLSLADRVELADRDRAAGGTLPNLAALRAALQRELRPFSADAEIEFVAIDASQTIFRLPAAAMGWLTPRLFPRDADGKPLANLPADSPKALAAFDLLLLEYPHTELDFDLPVTSELVDTWLRPLAQVRPVPYLRGDWVLNHLQQPSFREELRQAIGLAPPTLRPVPSVDVAMAEAPPDFAMQPTSKRLYLPPIDALSQPRWQSPRARFQLVWSLKDALTNRVMDRWKSGEKRLGFWIETTRTVHVTVARHLADGRIRTVDFSTTDSRVVKGQSRQVPAPGGMAHEAGDTPGRERAMVWASESPLPTGIIYSNGAARFPIERLVHSFPSDRLRPQGTLGTMFDPHGIVKHALEFWVDAAQPPPAKTP</sequence>
<dbReference type="RefSeq" id="WP_162660800.1">
    <property type="nucleotide sequence ID" value="NZ_LR593887.1"/>
</dbReference>
<dbReference type="InParanoid" id="A0A6C2YXY2"/>
<organism evidence="6">
    <name type="scientific">Tuwongella immobilis</name>
    <dbReference type="NCBI Taxonomy" id="692036"/>
    <lineage>
        <taxon>Bacteria</taxon>
        <taxon>Pseudomonadati</taxon>
        <taxon>Planctomycetota</taxon>
        <taxon>Planctomycetia</taxon>
        <taxon>Gemmatales</taxon>
        <taxon>Gemmataceae</taxon>
        <taxon>Tuwongella</taxon>
    </lineage>
</organism>
<dbReference type="GO" id="GO:0009055">
    <property type="term" value="F:electron transfer activity"/>
    <property type="evidence" value="ECO:0007669"/>
    <property type="project" value="InterPro"/>
</dbReference>
<dbReference type="EMBL" id="LR586016">
    <property type="protein sequence ID" value="VIP05652.1"/>
    <property type="molecule type" value="Genomic_DNA"/>
</dbReference>